<organism evidence="2 3">
    <name type="scientific">Sporotomaculum syntrophicum</name>
    <dbReference type="NCBI Taxonomy" id="182264"/>
    <lineage>
        <taxon>Bacteria</taxon>
        <taxon>Bacillati</taxon>
        <taxon>Bacillota</taxon>
        <taxon>Clostridia</taxon>
        <taxon>Eubacteriales</taxon>
        <taxon>Desulfallaceae</taxon>
        <taxon>Sporotomaculum</taxon>
    </lineage>
</organism>
<dbReference type="OrthoDB" id="2112805at2"/>
<evidence type="ECO:0000313" key="2">
    <source>
        <dbReference type="EMBL" id="KAF1086683.1"/>
    </source>
</evidence>
<keyword evidence="1" id="KW-0472">Membrane</keyword>
<dbReference type="Proteomes" id="UP000798488">
    <property type="component" value="Unassembled WGS sequence"/>
</dbReference>
<feature type="transmembrane region" description="Helical" evidence="1">
    <location>
        <begin position="72"/>
        <end position="90"/>
    </location>
</feature>
<dbReference type="AlphaFoldDB" id="A0A9D3B085"/>
<evidence type="ECO:0000313" key="3">
    <source>
        <dbReference type="Proteomes" id="UP000798488"/>
    </source>
</evidence>
<keyword evidence="3" id="KW-1185">Reference proteome</keyword>
<gene>
    <name evidence="2" type="ORF">SPSYN_00402</name>
</gene>
<proteinExistence type="predicted"/>
<sequence length="112" mass="12553">MEILRILTLCNYLLGTAVVTTAFSIYITTNKKIPLYIALAIISAGPIEDLLSSYIEQSPSISPDDKKQYIKMVDNITSMVFLILLGLVVLEPDYSHSFFDHPSTYEKNYQAG</sequence>
<keyword evidence="1" id="KW-0812">Transmembrane</keyword>
<feature type="transmembrane region" description="Helical" evidence="1">
    <location>
        <begin position="33"/>
        <end position="51"/>
    </location>
</feature>
<protein>
    <submittedName>
        <fullName evidence="2">Uncharacterized protein</fullName>
    </submittedName>
</protein>
<name>A0A9D3B085_9FIRM</name>
<feature type="transmembrane region" description="Helical" evidence="1">
    <location>
        <begin position="7"/>
        <end position="27"/>
    </location>
</feature>
<reference evidence="2" key="1">
    <citation type="submission" date="2016-02" db="EMBL/GenBank/DDBJ databases">
        <title>Draft Genome Sequence of Sporotomaculum syntrophicum Strain FB, a Syntrophic Benzoate Degrader.</title>
        <authorList>
            <person name="Nobu M.K."/>
            <person name="Narihiro T."/>
            <person name="Qiu Y.-L."/>
            <person name="Ohashi A."/>
            <person name="Liu W.-T."/>
            <person name="Yuji S."/>
        </authorList>
    </citation>
    <scope>NUCLEOTIDE SEQUENCE</scope>
    <source>
        <strain evidence="2">FB</strain>
    </source>
</reference>
<dbReference type="EMBL" id="LSRS01000001">
    <property type="protein sequence ID" value="KAF1086683.1"/>
    <property type="molecule type" value="Genomic_DNA"/>
</dbReference>
<dbReference type="RefSeq" id="WP_161820817.1">
    <property type="nucleotide sequence ID" value="NZ_LSRS01000001.1"/>
</dbReference>
<comment type="caution">
    <text evidence="2">The sequence shown here is derived from an EMBL/GenBank/DDBJ whole genome shotgun (WGS) entry which is preliminary data.</text>
</comment>
<accession>A0A9D3B085</accession>
<keyword evidence="1" id="KW-1133">Transmembrane helix</keyword>
<evidence type="ECO:0000256" key="1">
    <source>
        <dbReference type="SAM" id="Phobius"/>
    </source>
</evidence>